<feature type="domain" description="Protein kinase" evidence="14">
    <location>
        <begin position="35"/>
        <end position="289"/>
    </location>
</feature>
<feature type="region of interest" description="Disordered" evidence="13">
    <location>
        <begin position="352"/>
        <end position="382"/>
    </location>
</feature>
<dbReference type="GO" id="GO:0005524">
    <property type="term" value="F:ATP binding"/>
    <property type="evidence" value="ECO:0007669"/>
    <property type="project" value="UniProtKB-UniRule"/>
</dbReference>
<dbReference type="PROSITE" id="PS00107">
    <property type="entry name" value="PROTEIN_KINASE_ATP"/>
    <property type="match status" value="1"/>
</dbReference>
<reference evidence="15 16" key="1">
    <citation type="submission" date="2014-11" db="EMBL/GenBank/DDBJ databases">
        <title>Genetic blueprint of the zoonotic pathogen Toxocara canis.</title>
        <authorList>
            <person name="Zhu X.-Q."/>
            <person name="Korhonen P.K."/>
            <person name="Cai H."/>
            <person name="Young N.D."/>
            <person name="Nejsum P."/>
            <person name="von Samson-Himmelstjerna G."/>
            <person name="Boag P.R."/>
            <person name="Tan P."/>
            <person name="Li Q."/>
            <person name="Min J."/>
            <person name="Yang Y."/>
            <person name="Wang X."/>
            <person name="Fang X."/>
            <person name="Hall R.S."/>
            <person name="Hofmann A."/>
            <person name="Sternberg P.W."/>
            <person name="Jex A.R."/>
            <person name="Gasser R.B."/>
        </authorList>
    </citation>
    <scope>NUCLEOTIDE SEQUENCE [LARGE SCALE GENOMIC DNA]</scope>
    <source>
        <strain evidence="15">PN_DK_2014</strain>
    </source>
</reference>
<evidence type="ECO:0000256" key="2">
    <source>
        <dbReference type="ARBA" id="ARBA00012513"/>
    </source>
</evidence>
<keyword evidence="6 15" id="KW-0418">Kinase</keyword>
<accession>A0A0B2V459</accession>
<dbReference type="InterPro" id="IPR017441">
    <property type="entry name" value="Protein_kinase_ATP_BS"/>
</dbReference>
<dbReference type="EMBL" id="JPKZ01002528">
    <property type="protein sequence ID" value="KHN76343.1"/>
    <property type="molecule type" value="Genomic_DNA"/>
</dbReference>
<name>A0A0B2V459_TOXCA</name>
<feature type="binding site" evidence="11">
    <location>
        <position position="64"/>
    </location>
    <ligand>
        <name>ATP</name>
        <dbReference type="ChEBI" id="CHEBI:30616"/>
    </ligand>
</feature>
<organism evidence="15 16">
    <name type="scientific">Toxocara canis</name>
    <name type="common">Canine roundworm</name>
    <dbReference type="NCBI Taxonomy" id="6265"/>
    <lineage>
        <taxon>Eukaryota</taxon>
        <taxon>Metazoa</taxon>
        <taxon>Ecdysozoa</taxon>
        <taxon>Nematoda</taxon>
        <taxon>Chromadorea</taxon>
        <taxon>Rhabditida</taxon>
        <taxon>Spirurina</taxon>
        <taxon>Ascaridomorpha</taxon>
        <taxon>Ascaridoidea</taxon>
        <taxon>Toxocaridae</taxon>
        <taxon>Toxocara</taxon>
    </lineage>
</organism>
<protein>
    <recommendedName>
        <fullName evidence="2">non-specific serine/threonine protein kinase</fullName>
        <ecNumber evidence="2">2.7.11.1</ecNumber>
    </recommendedName>
</protein>
<evidence type="ECO:0000256" key="10">
    <source>
        <dbReference type="ARBA" id="ARBA00048679"/>
    </source>
</evidence>
<keyword evidence="5 11" id="KW-0547">Nucleotide-binding</keyword>
<proteinExistence type="inferred from homology"/>
<dbReference type="OMA" id="VDMPAKM"/>
<dbReference type="InterPro" id="IPR000719">
    <property type="entry name" value="Prot_kinase_dom"/>
</dbReference>
<evidence type="ECO:0000256" key="4">
    <source>
        <dbReference type="ARBA" id="ARBA00022679"/>
    </source>
</evidence>
<evidence type="ECO:0000313" key="16">
    <source>
        <dbReference type="Proteomes" id="UP000031036"/>
    </source>
</evidence>
<dbReference type="SMART" id="SM00220">
    <property type="entry name" value="S_TKc"/>
    <property type="match status" value="1"/>
</dbReference>
<dbReference type="GO" id="GO:0004674">
    <property type="term" value="F:protein serine/threonine kinase activity"/>
    <property type="evidence" value="ECO:0007669"/>
    <property type="project" value="UniProtKB-KW"/>
</dbReference>
<comment type="catalytic activity">
    <reaction evidence="10">
        <text>L-seryl-[protein] + ATP = O-phospho-L-seryl-[protein] + ADP + H(+)</text>
        <dbReference type="Rhea" id="RHEA:17989"/>
        <dbReference type="Rhea" id="RHEA-COMP:9863"/>
        <dbReference type="Rhea" id="RHEA-COMP:11604"/>
        <dbReference type="ChEBI" id="CHEBI:15378"/>
        <dbReference type="ChEBI" id="CHEBI:29999"/>
        <dbReference type="ChEBI" id="CHEBI:30616"/>
        <dbReference type="ChEBI" id="CHEBI:83421"/>
        <dbReference type="ChEBI" id="CHEBI:456216"/>
        <dbReference type="EC" id="2.7.11.1"/>
    </reaction>
</comment>
<dbReference type="EC" id="2.7.11.1" evidence="2"/>
<dbReference type="OrthoDB" id="10252171at2759"/>
<dbReference type="InterPro" id="IPR051138">
    <property type="entry name" value="PIM_Ser/Thr_kinase"/>
</dbReference>
<evidence type="ECO:0000259" key="14">
    <source>
        <dbReference type="PROSITE" id="PS50011"/>
    </source>
</evidence>
<gene>
    <name evidence="15" type="primary">Pim2</name>
    <name evidence="15" type="ORF">Tcan_09942</name>
</gene>
<evidence type="ECO:0000256" key="6">
    <source>
        <dbReference type="ARBA" id="ARBA00022777"/>
    </source>
</evidence>
<comment type="catalytic activity">
    <reaction evidence="9">
        <text>L-threonyl-[protein] + ATP = O-phospho-L-threonyl-[protein] + ADP + H(+)</text>
        <dbReference type="Rhea" id="RHEA:46608"/>
        <dbReference type="Rhea" id="RHEA-COMP:11060"/>
        <dbReference type="Rhea" id="RHEA-COMP:11605"/>
        <dbReference type="ChEBI" id="CHEBI:15378"/>
        <dbReference type="ChEBI" id="CHEBI:30013"/>
        <dbReference type="ChEBI" id="CHEBI:30616"/>
        <dbReference type="ChEBI" id="CHEBI:61977"/>
        <dbReference type="ChEBI" id="CHEBI:456216"/>
        <dbReference type="EC" id="2.7.11.1"/>
    </reaction>
</comment>
<evidence type="ECO:0000256" key="7">
    <source>
        <dbReference type="ARBA" id="ARBA00022840"/>
    </source>
</evidence>
<dbReference type="Gene3D" id="3.30.200.20">
    <property type="entry name" value="Phosphorylase Kinase, domain 1"/>
    <property type="match status" value="1"/>
</dbReference>
<dbReference type="GO" id="GO:0005737">
    <property type="term" value="C:cytoplasm"/>
    <property type="evidence" value="ECO:0007669"/>
    <property type="project" value="TreeGrafter"/>
</dbReference>
<evidence type="ECO:0000256" key="8">
    <source>
        <dbReference type="ARBA" id="ARBA00022842"/>
    </source>
</evidence>
<dbReference type="Pfam" id="PF00069">
    <property type="entry name" value="Pkinase"/>
    <property type="match status" value="1"/>
</dbReference>
<comment type="cofactor">
    <cofactor evidence="1">
        <name>Mg(2+)</name>
        <dbReference type="ChEBI" id="CHEBI:18420"/>
    </cofactor>
</comment>
<evidence type="ECO:0000256" key="3">
    <source>
        <dbReference type="ARBA" id="ARBA00022527"/>
    </source>
</evidence>
<sequence>MTYFSRFAPSTPKHGISENDFITGEDRTSYKDKYSSSGAELGHGGFGVVYSGVRKKDQLPVAIKYVKRKDVVTWQRDGSGNGIPLEIVLLKQCQGIPGVVQLFDWYERMKGFLIVMERPDPGQDLFDYISYHGPIAECLAKNFFKQIVDTVNDCAQRSVLHRDIKDENVMVDLCTGRLKLIDFGSGCFFKPNNAPFFDFEGTNLYSPPEWMLLSKYDGLKATVWSLGILLYDMVCGDIPYHHEKSLKHKQPISWPVQVSYSCRDLIERCLDYDPCARPTLKEIVEHPWMEDGDFALPIDSVALKHGGHDAPDIEALRKPHSKQLFASKPLLIDPFGRAFITATNDERICTVNSSDNEKNRNNEEDTFPRVFRRTPRRSYGSR</sequence>
<feature type="compositionally biased region" description="Basic and acidic residues" evidence="13">
    <location>
        <begin position="355"/>
        <end position="367"/>
    </location>
</feature>
<keyword evidence="4" id="KW-0808">Transferase</keyword>
<keyword evidence="16" id="KW-1185">Reference proteome</keyword>
<keyword evidence="3 12" id="KW-0723">Serine/threonine-protein kinase</keyword>
<dbReference type="STRING" id="6265.A0A0B2V459"/>
<dbReference type="Gene3D" id="1.10.510.10">
    <property type="entry name" value="Transferase(Phosphotransferase) domain 1"/>
    <property type="match status" value="1"/>
</dbReference>
<keyword evidence="7 11" id="KW-0067">ATP-binding</keyword>
<dbReference type="AlphaFoldDB" id="A0A0B2V459"/>
<evidence type="ECO:0000256" key="11">
    <source>
        <dbReference type="PROSITE-ProRule" id="PRU10141"/>
    </source>
</evidence>
<evidence type="ECO:0000313" key="15">
    <source>
        <dbReference type="EMBL" id="KHN76343.1"/>
    </source>
</evidence>
<dbReference type="InterPro" id="IPR011009">
    <property type="entry name" value="Kinase-like_dom_sf"/>
</dbReference>
<comment type="caution">
    <text evidence="15">The sequence shown here is derived from an EMBL/GenBank/DDBJ whole genome shotgun (WGS) entry which is preliminary data.</text>
</comment>
<dbReference type="InterPro" id="IPR008271">
    <property type="entry name" value="Ser/Thr_kinase_AS"/>
</dbReference>
<dbReference type="Proteomes" id="UP000031036">
    <property type="component" value="Unassembled WGS sequence"/>
</dbReference>
<evidence type="ECO:0000256" key="5">
    <source>
        <dbReference type="ARBA" id="ARBA00022741"/>
    </source>
</evidence>
<dbReference type="PROSITE" id="PS00108">
    <property type="entry name" value="PROTEIN_KINASE_ST"/>
    <property type="match status" value="1"/>
</dbReference>
<evidence type="ECO:0000256" key="9">
    <source>
        <dbReference type="ARBA" id="ARBA00047899"/>
    </source>
</evidence>
<dbReference type="PANTHER" id="PTHR22984">
    <property type="entry name" value="SERINE/THREONINE-PROTEIN KINASE PIM"/>
    <property type="match status" value="1"/>
</dbReference>
<dbReference type="PANTHER" id="PTHR22984:SF29">
    <property type="entry name" value="SERINE_THREONINE-PROTEIN KINASE PIM-1"/>
    <property type="match status" value="1"/>
</dbReference>
<evidence type="ECO:0000256" key="1">
    <source>
        <dbReference type="ARBA" id="ARBA00001946"/>
    </source>
</evidence>
<comment type="similarity">
    <text evidence="12">Belongs to the protein kinase superfamily.</text>
</comment>
<dbReference type="PROSITE" id="PS50011">
    <property type="entry name" value="PROTEIN_KINASE_DOM"/>
    <property type="match status" value="1"/>
</dbReference>
<evidence type="ECO:0000256" key="13">
    <source>
        <dbReference type="SAM" id="MobiDB-lite"/>
    </source>
</evidence>
<dbReference type="SUPFAM" id="SSF56112">
    <property type="entry name" value="Protein kinase-like (PK-like)"/>
    <property type="match status" value="1"/>
</dbReference>
<keyword evidence="8" id="KW-0460">Magnesium</keyword>
<evidence type="ECO:0000256" key="12">
    <source>
        <dbReference type="RuleBase" id="RU000304"/>
    </source>
</evidence>